<dbReference type="AlphaFoldDB" id="A0A485KQ51"/>
<keyword evidence="2" id="KW-0812">Transmembrane</keyword>
<organism evidence="4 5">
    <name type="scientific">Aphanomyces stellatus</name>
    <dbReference type="NCBI Taxonomy" id="120398"/>
    <lineage>
        <taxon>Eukaryota</taxon>
        <taxon>Sar</taxon>
        <taxon>Stramenopiles</taxon>
        <taxon>Oomycota</taxon>
        <taxon>Saprolegniomycetes</taxon>
        <taxon>Saprolegniales</taxon>
        <taxon>Verrucalvaceae</taxon>
        <taxon>Aphanomyces</taxon>
    </lineage>
</organism>
<evidence type="ECO:0000313" key="4">
    <source>
        <dbReference type="EMBL" id="VFT87197.1"/>
    </source>
</evidence>
<keyword evidence="5" id="KW-1185">Reference proteome</keyword>
<keyword evidence="2" id="KW-1133">Transmembrane helix</keyword>
<evidence type="ECO:0000313" key="5">
    <source>
        <dbReference type="Proteomes" id="UP000332933"/>
    </source>
</evidence>
<feature type="region of interest" description="Disordered" evidence="1">
    <location>
        <begin position="1"/>
        <end position="20"/>
    </location>
</feature>
<dbReference type="PANTHER" id="PTHR22538">
    <property type="entry name" value="CILIA- AND FLAGELLA-ASSOCIATED PROTEIN 74"/>
    <property type="match status" value="1"/>
</dbReference>
<proteinExistence type="predicted"/>
<dbReference type="Proteomes" id="UP000332933">
    <property type="component" value="Unassembled WGS sequence"/>
</dbReference>
<dbReference type="PANTHER" id="PTHR22538:SF1">
    <property type="entry name" value="VWFD DOMAIN-CONTAINING PROTEIN"/>
    <property type="match status" value="1"/>
</dbReference>
<reference evidence="4 5" key="1">
    <citation type="submission" date="2019-03" db="EMBL/GenBank/DDBJ databases">
        <authorList>
            <person name="Gaulin E."/>
            <person name="Dumas B."/>
        </authorList>
    </citation>
    <scope>NUCLEOTIDE SEQUENCE [LARGE SCALE GENOMIC DNA]</scope>
    <source>
        <strain evidence="4">CBS 568.67</strain>
    </source>
</reference>
<evidence type="ECO:0000313" key="3">
    <source>
        <dbReference type="EMBL" id="KAF0699087.1"/>
    </source>
</evidence>
<dbReference type="EMBL" id="VJMH01005198">
    <property type="protein sequence ID" value="KAF0699087.1"/>
    <property type="molecule type" value="Genomic_DNA"/>
</dbReference>
<reference evidence="3" key="2">
    <citation type="submission" date="2019-06" db="EMBL/GenBank/DDBJ databases">
        <title>Genomics analysis of Aphanomyces spp. identifies a new class of oomycete effector associated with host adaptation.</title>
        <authorList>
            <person name="Gaulin E."/>
        </authorList>
    </citation>
    <scope>NUCLEOTIDE SEQUENCE</scope>
    <source>
        <strain evidence="3">CBS 578.67</strain>
    </source>
</reference>
<dbReference type="Gene3D" id="3.40.50.1820">
    <property type="entry name" value="alpha/beta hydrolase"/>
    <property type="match status" value="1"/>
</dbReference>
<protein>
    <submittedName>
        <fullName evidence="4">Aste57867_10323 protein</fullName>
    </submittedName>
</protein>
<dbReference type="SUPFAM" id="SSF53474">
    <property type="entry name" value="alpha/beta-Hydrolases"/>
    <property type="match status" value="1"/>
</dbReference>
<feature type="transmembrane region" description="Helical" evidence="2">
    <location>
        <begin position="40"/>
        <end position="65"/>
    </location>
</feature>
<accession>A0A485KQ51</accession>
<name>A0A485KQ51_9STRA</name>
<keyword evidence="2" id="KW-0472">Membrane</keyword>
<sequence length="590" mass="63272">MVHDTVNMEEGASPSPRPFVGMVATPPAVASQPSTRRPKWLRLATGLLVVCGIACVAIGAIVVYANHKNDNKAGAIVSSLQQAKALKITLELKRESMMYFGQPTADVYVFPLSSSGAKITSQSSFQFDAVLALQHDNVQERYVYVDHRAYYVKSQDGQVQHAACLTASQVPPFSLAASAMANAKVLDEATVGDESLHAQSDCPGPDAQLLHLSFAGESFIFCSSGDTLTRATGHDMNLVVTYLSDETLSDDVAASWPSLDIPTDVAGQPLQCDVLDTDSSVEAQESSLLDMATEITTTVMGARSASLMGASCGCKTEKKPCLFVHGLGNPFVAPISDSFSLYWGDVHKHMPCCSSTKFVHFNTFKLGWNDPSIQQDFCNAAVQVSGAKAGQPVGKIILVTHSMGNMIAGAAVAAGKCRFSKDVTWISSAGPMKGSKSANLFDRKCTEGGWNDLIKKPLELIGICPPTPAFHSLLYQDSTDQNTHAALVALQNVRRQYVTKTLCGVDDWGLNTIFSLPFKVVGEWTQHGDRNDGVVALGSCVEGIGMDGFGGATTSKNYLGRLNHIDLAFRNGDGWWGSDRKPVKWLECAL</sequence>
<evidence type="ECO:0000256" key="1">
    <source>
        <dbReference type="SAM" id="MobiDB-lite"/>
    </source>
</evidence>
<dbReference type="InterPro" id="IPR029058">
    <property type="entry name" value="AB_hydrolase_fold"/>
</dbReference>
<dbReference type="EMBL" id="CAADRA010005219">
    <property type="protein sequence ID" value="VFT87197.1"/>
    <property type="molecule type" value="Genomic_DNA"/>
</dbReference>
<dbReference type="OrthoDB" id="62984at2759"/>
<gene>
    <name evidence="4" type="primary">Aste57867_10323</name>
    <name evidence="3" type="ORF">As57867_010283</name>
    <name evidence="4" type="ORF">ASTE57867_10323</name>
</gene>
<evidence type="ECO:0000256" key="2">
    <source>
        <dbReference type="SAM" id="Phobius"/>
    </source>
</evidence>